<comment type="caution">
    <text evidence="2">The sequence shown here is derived from an EMBL/GenBank/DDBJ whole genome shotgun (WGS) entry which is preliminary data.</text>
</comment>
<proteinExistence type="predicted"/>
<feature type="compositionally biased region" description="Basic residues" evidence="1">
    <location>
        <begin position="1"/>
        <end position="26"/>
    </location>
</feature>
<reference evidence="2" key="1">
    <citation type="submission" date="2022-06" db="EMBL/GenBank/DDBJ databases">
        <authorList>
            <consortium name="SYNGENTA / RWTH Aachen University"/>
        </authorList>
    </citation>
    <scope>NUCLEOTIDE SEQUENCE</scope>
</reference>
<keyword evidence="3" id="KW-1185">Reference proteome</keyword>
<feature type="region of interest" description="Disordered" evidence="1">
    <location>
        <begin position="67"/>
        <end position="86"/>
    </location>
</feature>
<name>A0AAV0BBI1_PHAPC</name>
<protein>
    <recommendedName>
        <fullName evidence="4">40S ribosomal protein S8</fullName>
    </recommendedName>
</protein>
<evidence type="ECO:0000313" key="2">
    <source>
        <dbReference type="EMBL" id="CAH7684706.1"/>
    </source>
</evidence>
<sequence length="86" mass="9804">MPVKKDRRKKGRNRLSRRRRQSRKGVGRVVRADDVLQVRRRKGIIAGPTKARMRFGGLKVCSTDKEAVGREEAGVGPKLTTSYEKR</sequence>
<feature type="region of interest" description="Disordered" evidence="1">
    <location>
        <begin position="1"/>
        <end position="28"/>
    </location>
</feature>
<dbReference type="EMBL" id="CALTRL010005660">
    <property type="protein sequence ID" value="CAH7684706.1"/>
    <property type="molecule type" value="Genomic_DNA"/>
</dbReference>
<accession>A0AAV0BBI1</accession>
<gene>
    <name evidence="2" type="ORF">PPACK8108_LOCUS19093</name>
</gene>
<evidence type="ECO:0008006" key="4">
    <source>
        <dbReference type="Google" id="ProtNLM"/>
    </source>
</evidence>
<evidence type="ECO:0000313" key="3">
    <source>
        <dbReference type="Proteomes" id="UP001153365"/>
    </source>
</evidence>
<dbReference type="Proteomes" id="UP001153365">
    <property type="component" value="Unassembled WGS sequence"/>
</dbReference>
<dbReference type="AlphaFoldDB" id="A0AAV0BBI1"/>
<organism evidence="2 3">
    <name type="scientific">Phakopsora pachyrhizi</name>
    <name type="common">Asian soybean rust disease fungus</name>
    <dbReference type="NCBI Taxonomy" id="170000"/>
    <lineage>
        <taxon>Eukaryota</taxon>
        <taxon>Fungi</taxon>
        <taxon>Dikarya</taxon>
        <taxon>Basidiomycota</taxon>
        <taxon>Pucciniomycotina</taxon>
        <taxon>Pucciniomycetes</taxon>
        <taxon>Pucciniales</taxon>
        <taxon>Phakopsoraceae</taxon>
        <taxon>Phakopsora</taxon>
    </lineage>
</organism>
<evidence type="ECO:0000256" key="1">
    <source>
        <dbReference type="SAM" id="MobiDB-lite"/>
    </source>
</evidence>